<dbReference type="InterPro" id="IPR036388">
    <property type="entry name" value="WH-like_DNA-bd_sf"/>
</dbReference>
<dbReference type="EMBL" id="CP032624">
    <property type="protein sequence ID" value="AYG02445.1"/>
    <property type="molecule type" value="Genomic_DNA"/>
</dbReference>
<evidence type="ECO:0000313" key="3">
    <source>
        <dbReference type="EMBL" id="AYG02445.1"/>
    </source>
</evidence>
<dbReference type="Pfam" id="PF12840">
    <property type="entry name" value="HTH_20"/>
    <property type="match status" value="1"/>
</dbReference>
<name>A0A387BEP2_9MICO</name>
<dbReference type="Pfam" id="PF01451">
    <property type="entry name" value="LMWPc"/>
    <property type="match status" value="1"/>
</dbReference>
<feature type="domain" description="HTH arsR-type" evidence="2">
    <location>
        <begin position="3"/>
        <end position="97"/>
    </location>
</feature>
<accession>A0A387BEP2</accession>
<dbReference type="OrthoDB" id="9784339at2"/>
<dbReference type="AlphaFoldDB" id="A0A387BEP2"/>
<dbReference type="InterPro" id="IPR011991">
    <property type="entry name" value="ArsR-like_HTH"/>
</dbReference>
<organism evidence="3 4">
    <name type="scientific">Gryllotalpicola protaetiae</name>
    <dbReference type="NCBI Taxonomy" id="2419771"/>
    <lineage>
        <taxon>Bacteria</taxon>
        <taxon>Bacillati</taxon>
        <taxon>Actinomycetota</taxon>
        <taxon>Actinomycetes</taxon>
        <taxon>Micrococcales</taxon>
        <taxon>Microbacteriaceae</taxon>
        <taxon>Gryllotalpicola</taxon>
    </lineage>
</organism>
<sequence length="233" mass="25285">MNVELIEAERRAAVHAALGDSGRLRIVDALSLGDRTPVELQAELGMPSNLMAHHLKTLEAAGLISRHRSEADRRRSYVTLERDGLAGLLQGDQLTAPRVVFVCTANTARSHLAAALWRTRSEIPSTSAGTHPGERIAPGALQVARRHGLELPEVAPRALADVAQPSDLVITVCDLAHEELAEPAALHLSVPDPVVLGTRKAFDRAFELLAQRIEDLAPRISSSRRMRTPQRNA</sequence>
<dbReference type="InterPro" id="IPR036196">
    <property type="entry name" value="Ptyr_pPase_sf"/>
</dbReference>
<reference evidence="3 4" key="1">
    <citation type="submission" date="2018-09" db="EMBL/GenBank/DDBJ databases">
        <title>Genome sequencing of strain 2DFW10M-5.</title>
        <authorList>
            <person name="Heo J."/>
            <person name="Kim S.-J."/>
            <person name="Kwon S.-W."/>
        </authorList>
    </citation>
    <scope>NUCLEOTIDE SEQUENCE [LARGE SCALE GENOMIC DNA]</scope>
    <source>
        <strain evidence="3 4">2DFW10M-5</strain>
    </source>
</reference>
<proteinExistence type="predicted"/>
<dbReference type="CDD" id="cd00090">
    <property type="entry name" value="HTH_ARSR"/>
    <property type="match status" value="1"/>
</dbReference>
<dbReference type="SUPFAM" id="SSF46785">
    <property type="entry name" value="Winged helix' DNA-binding domain"/>
    <property type="match status" value="1"/>
</dbReference>
<evidence type="ECO:0000259" key="2">
    <source>
        <dbReference type="PROSITE" id="PS50987"/>
    </source>
</evidence>
<dbReference type="SMART" id="SM00226">
    <property type="entry name" value="LMWPc"/>
    <property type="match status" value="1"/>
</dbReference>
<dbReference type="KEGG" id="gry:D7I44_02100"/>
<evidence type="ECO:0000256" key="1">
    <source>
        <dbReference type="ARBA" id="ARBA00022849"/>
    </source>
</evidence>
<dbReference type="InterPro" id="IPR036390">
    <property type="entry name" value="WH_DNA-bd_sf"/>
</dbReference>
<gene>
    <name evidence="3" type="ORF">D7I44_02100</name>
</gene>
<dbReference type="PROSITE" id="PS50987">
    <property type="entry name" value="HTH_ARSR_2"/>
    <property type="match status" value="1"/>
</dbReference>
<dbReference type="GO" id="GO:0046685">
    <property type="term" value="P:response to arsenic-containing substance"/>
    <property type="evidence" value="ECO:0007669"/>
    <property type="project" value="UniProtKB-KW"/>
</dbReference>
<protein>
    <submittedName>
        <fullName evidence="3">ArsR family transcriptional regulator</fullName>
    </submittedName>
</protein>
<dbReference type="PANTHER" id="PTHR43428:SF1">
    <property type="entry name" value="ARSENATE REDUCTASE"/>
    <property type="match status" value="1"/>
</dbReference>
<dbReference type="SMART" id="SM00418">
    <property type="entry name" value="HTH_ARSR"/>
    <property type="match status" value="1"/>
</dbReference>
<dbReference type="Gene3D" id="1.10.10.10">
    <property type="entry name" value="Winged helix-like DNA-binding domain superfamily/Winged helix DNA-binding domain"/>
    <property type="match status" value="1"/>
</dbReference>
<keyword evidence="1" id="KW-0059">Arsenical resistance</keyword>
<dbReference type="InterPro" id="IPR023485">
    <property type="entry name" value="Ptyr_pPase"/>
</dbReference>
<dbReference type="SUPFAM" id="SSF52788">
    <property type="entry name" value="Phosphotyrosine protein phosphatases I"/>
    <property type="match status" value="1"/>
</dbReference>
<evidence type="ECO:0000313" key="4">
    <source>
        <dbReference type="Proteomes" id="UP000275069"/>
    </source>
</evidence>
<dbReference type="GO" id="GO:0003700">
    <property type="term" value="F:DNA-binding transcription factor activity"/>
    <property type="evidence" value="ECO:0007669"/>
    <property type="project" value="InterPro"/>
</dbReference>
<dbReference type="PANTHER" id="PTHR43428">
    <property type="entry name" value="ARSENATE REDUCTASE"/>
    <property type="match status" value="1"/>
</dbReference>
<dbReference type="InterPro" id="IPR001845">
    <property type="entry name" value="HTH_ArsR_DNA-bd_dom"/>
</dbReference>
<keyword evidence="4" id="KW-1185">Reference proteome</keyword>
<dbReference type="Proteomes" id="UP000275069">
    <property type="component" value="Chromosome"/>
</dbReference>
<dbReference type="Gene3D" id="3.40.50.2300">
    <property type="match status" value="1"/>
</dbReference>